<dbReference type="InterPro" id="IPR003653">
    <property type="entry name" value="Peptidase_C48_C"/>
</dbReference>
<name>A0ABQ7CTD9_BRACR</name>
<keyword evidence="2" id="KW-0645">Protease</keyword>
<comment type="caution">
    <text evidence="6">The sequence shown here is derived from an EMBL/GenBank/DDBJ whole genome shotgun (WGS) entry which is preliminary data.</text>
</comment>
<dbReference type="PROSITE" id="PS50600">
    <property type="entry name" value="ULP_PROTEASE"/>
    <property type="match status" value="1"/>
</dbReference>
<keyword evidence="3" id="KW-0378">Hydrolase</keyword>
<feature type="compositionally biased region" description="Polar residues" evidence="4">
    <location>
        <begin position="167"/>
        <end position="179"/>
    </location>
</feature>
<dbReference type="Gene3D" id="3.40.395.10">
    <property type="entry name" value="Adenoviral Proteinase, Chain A"/>
    <property type="match status" value="1"/>
</dbReference>
<accession>A0ABQ7CTD9</accession>
<proteinExistence type="inferred from homology"/>
<sequence length="579" mass="64112">MKSLINSVLRPEIDRIDGTIAAAVASIKEVSSSGLAYQSSVVATVDAMLRNFKTEILSCFPKGFPQPPVEAVHPTPVADGGAIAEVPTNRSPPAADGVATRDVPQYSTPAMRGSNEEIVDDVMGNLSHFSTPPRFRKTGSEAQSRRQGSQKSIGRQAAENMRVNVSPRMQSQKPTSTKRLSLHVSDGTVSRSALEPRKSGSVDCLAGDQAHKESLSAQNQTHESRRENAVHVPIEPEIPSFSLGLTQELRTVQPADIVVLGENNKYKKPEDNIEPEVGDTEDSLICRKSRRMRHVPPQLIFDYQCGPVILNRAREEQLYGSSDYDSSEICEKYTRLKMLLKKECILFSVINVGSLSVTGKDFIDIGERNGFLPGRVVDILTRLVASNFMNQALGRGDTTTLFLDSRLQRLLSRNYPRIKKSKSKEAYVFSKAMVDLVSKSYSKNTHVARFYIPFNVDRKHWVGLCVDIQSSKIFVLDCNTGVIMDEALVKELLSISNMFPYLLKHIGNVEQPNGNEMVVERMKGLSQNTNPADSALTACLLIQTHALFGFDVCRSLTPTVIPAETRKAAIMLYEFHKKL</sequence>
<dbReference type="InterPro" id="IPR038765">
    <property type="entry name" value="Papain-like_cys_pep_sf"/>
</dbReference>
<dbReference type="Pfam" id="PF02902">
    <property type="entry name" value="Peptidase_C48"/>
    <property type="match status" value="1"/>
</dbReference>
<evidence type="ECO:0000313" key="7">
    <source>
        <dbReference type="Proteomes" id="UP000266723"/>
    </source>
</evidence>
<comment type="similarity">
    <text evidence="1">Belongs to the peptidase C48 family.</text>
</comment>
<evidence type="ECO:0000256" key="2">
    <source>
        <dbReference type="ARBA" id="ARBA00022670"/>
    </source>
</evidence>
<feature type="compositionally biased region" description="Polar residues" evidence="4">
    <location>
        <begin position="140"/>
        <end position="153"/>
    </location>
</feature>
<organism evidence="6 7">
    <name type="scientific">Brassica cretica</name>
    <name type="common">Mustard</name>
    <dbReference type="NCBI Taxonomy" id="69181"/>
    <lineage>
        <taxon>Eukaryota</taxon>
        <taxon>Viridiplantae</taxon>
        <taxon>Streptophyta</taxon>
        <taxon>Embryophyta</taxon>
        <taxon>Tracheophyta</taxon>
        <taxon>Spermatophyta</taxon>
        <taxon>Magnoliopsida</taxon>
        <taxon>eudicotyledons</taxon>
        <taxon>Gunneridae</taxon>
        <taxon>Pentapetalae</taxon>
        <taxon>rosids</taxon>
        <taxon>malvids</taxon>
        <taxon>Brassicales</taxon>
        <taxon>Brassicaceae</taxon>
        <taxon>Brassiceae</taxon>
        <taxon>Brassica</taxon>
    </lineage>
</organism>
<dbReference type="SUPFAM" id="SSF54001">
    <property type="entry name" value="Cysteine proteinases"/>
    <property type="match status" value="1"/>
</dbReference>
<protein>
    <recommendedName>
        <fullName evidence="5">Ubiquitin-like protease family profile domain-containing protein</fullName>
    </recommendedName>
</protein>
<feature type="region of interest" description="Disordered" evidence="4">
    <location>
        <begin position="87"/>
        <end position="204"/>
    </location>
</feature>
<evidence type="ECO:0000259" key="5">
    <source>
        <dbReference type="PROSITE" id="PS50600"/>
    </source>
</evidence>
<dbReference type="EMBL" id="QGKV02000759">
    <property type="protein sequence ID" value="KAF3563181.1"/>
    <property type="molecule type" value="Genomic_DNA"/>
</dbReference>
<dbReference type="Proteomes" id="UP000266723">
    <property type="component" value="Unassembled WGS sequence"/>
</dbReference>
<gene>
    <name evidence="6" type="ORF">DY000_02016249</name>
</gene>
<keyword evidence="7" id="KW-1185">Reference proteome</keyword>
<evidence type="ECO:0000313" key="6">
    <source>
        <dbReference type="EMBL" id="KAF3563181.1"/>
    </source>
</evidence>
<evidence type="ECO:0000256" key="3">
    <source>
        <dbReference type="ARBA" id="ARBA00022801"/>
    </source>
</evidence>
<evidence type="ECO:0000256" key="4">
    <source>
        <dbReference type="SAM" id="MobiDB-lite"/>
    </source>
</evidence>
<feature type="domain" description="Ubiquitin-like protease family profile" evidence="5">
    <location>
        <begin position="355"/>
        <end position="545"/>
    </location>
</feature>
<reference evidence="6 7" key="1">
    <citation type="journal article" date="2020" name="BMC Genomics">
        <title>Intraspecific diversification of the crop wild relative Brassica cretica Lam. using demographic model selection.</title>
        <authorList>
            <person name="Kioukis A."/>
            <person name="Michalopoulou V.A."/>
            <person name="Briers L."/>
            <person name="Pirintsos S."/>
            <person name="Studholme D.J."/>
            <person name="Pavlidis P."/>
            <person name="Sarris P.F."/>
        </authorList>
    </citation>
    <scope>NUCLEOTIDE SEQUENCE [LARGE SCALE GENOMIC DNA]</scope>
    <source>
        <strain evidence="7">cv. PFS-1207/04</strain>
    </source>
</reference>
<evidence type="ECO:0000256" key="1">
    <source>
        <dbReference type="ARBA" id="ARBA00005234"/>
    </source>
</evidence>